<dbReference type="SUPFAM" id="SSF53756">
    <property type="entry name" value="UDP-Glycosyltransferase/glycogen phosphorylase"/>
    <property type="match status" value="1"/>
</dbReference>
<sequence length="371" mass="42514">MIYIKVLQIISGNDNGGGGNHVINICKNNIEDMNCSIACIGTGDLYNKSKKIGIPTVSFSLKEMLMGNLKDYIEKNNVDIINFHGPKANFIYMLIKGSIDRPVTTTIHSDYRYDFLNNKIKKYFYTPLNVIALKRFYNYICASNYLKNLLEEKNFKGNKYIVSNGFHFKEHIVNISRDKIRKEYGLSDNDYVYIMVGRMHPIKNHLGLINCFYKLQKEFSNIKLMLLGDGELENSLKDKVCDLKIKDKVIFTGFKNNPIDYINACDISILTSFNEGGAPPLVVLESALVKKAIICSNVGDMPFIINSNNGFLINPNSQEDIYDKMKKAYLNKDKLKDIGENLYKDVLDRFSIEKFWQNYYIAYSNILSGVK</sequence>
<evidence type="ECO:0000313" key="4">
    <source>
        <dbReference type="Proteomes" id="UP000563151"/>
    </source>
</evidence>
<protein>
    <submittedName>
        <fullName evidence="3">Glycosyltransferase family 4 protein</fullName>
    </submittedName>
</protein>
<evidence type="ECO:0000259" key="2">
    <source>
        <dbReference type="Pfam" id="PF13439"/>
    </source>
</evidence>
<dbReference type="AlphaFoldDB" id="A0A923EDX4"/>
<dbReference type="Proteomes" id="UP000563151">
    <property type="component" value="Unassembled WGS sequence"/>
</dbReference>
<dbReference type="Pfam" id="PF13439">
    <property type="entry name" value="Glyco_transf_4"/>
    <property type="match status" value="1"/>
</dbReference>
<dbReference type="InterPro" id="IPR001296">
    <property type="entry name" value="Glyco_trans_1"/>
</dbReference>
<organism evidence="3 4">
    <name type="scientific">Clostridium tetanomorphum</name>
    <dbReference type="NCBI Taxonomy" id="1553"/>
    <lineage>
        <taxon>Bacteria</taxon>
        <taxon>Bacillati</taxon>
        <taxon>Bacillota</taxon>
        <taxon>Clostridia</taxon>
        <taxon>Eubacteriales</taxon>
        <taxon>Clostridiaceae</taxon>
        <taxon>Clostridium</taxon>
    </lineage>
</organism>
<evidence type="ECO:0000259" key="1">
    <source>
        <dbReference type="Pfam" id="PF00534"/>
    </source>
</evidence>
<dbReference type="RefSeq" id="WP_035147330.1">
    <property type="nucleotide sequence ID" value="NZ_JAAZWO010000030.1"/>
</dbReference>
<dbReference type="PANTHER" id="PTHR12526">
    <property type="entry name" value="GLYCOSYLTRANSFERASE"/>
    <property type="match status" value="1"/>
</dbReference>
<dbReference type="Gene3D" id="3.40.50.2000">
    <property type="entry name" value="Glycogen Phosphorylase B"/>
    <property type="match status" value="2"/>
</dbReference>
<comment type="caution">
    <text evidence="3">The sequence shown here is derived from an EMBL/GenBank/DDBJ whole genome shotgun (WGS) entry which is preliminary data.</text>
</comment>
<dbReference type="EMBL" id="JAAZWO010000030">
    <property type="protein sequence ID" value="MBC2399554.1"/>
    <property type="molecule type" value="Genomic_DNA"/>
</dbReference>
<feature type="domain" description="Glycosyltransferase subfamily 4-like N-terminal" evidence="2">
    <location>
        <begin position="65"/>
        <end position="165"/>
    </location>
</feature>
<dbReference type="Pfam" id="PF00534">
    <property type="entry name" value="Glycos_transf_1"/>
    <property type="match status" value="1"/>
</dbReference>
<reference evidence="3 4" key="1">
    <citation type="submission" date="2020-04" db="EMBL/GenBank/DDBJ databases">
        <title>Genomic insights into acetone-butanol-ethanol (ABE) fermentation by sequencing solventogenic clostridia strains.</title>
        <authorList>
            <person name="Brown S."/>
        </authorList>
    </citation>
    <scope>NUCLEOTIDE SEQUENCE [LARGE SCALE GENOMIC DNA]</scope>
    <source>
        <strain evidence="3 4">DJ011</strain>
    </source>
</reference>
<keyword evidence="4" id="KW-1185">Reference proteome</keyword>
<accession>A0A923EDX4</accession>
<feature type="domain" description="Glycosyl transferase family 1" evidence="1">
    <location>
        <begin position="177"/>
        <end position="344"/>
    </location>
</feature>
<dbReference type="InterPro" id="IPR028098">
    <property type="entry name" value="Glyco_trans_4-like_N"/>
</dbReference>
<dbReference type="GO" id="GO:0016757">
    <property type="term" value="F:glycosyltransferase activity"/>
    <property type="evidence" value="ECO:0007669"/>
    <property type="project" value="InterPro"/>
</dbReference>
<dbReference type="PANTHER" id="PTHR12526:SF627">
    <property type="entry name" value="D-RHAMNOSYLTRANSFERASE WBPZ"/>
    <property type="match status" value="1"/>
</dbReference>
<name>A0A923EDX4_CLOTT</name>
<gene>
    <name evidence="3" type="ORF">HGG79_17505</name>
</gene>
<evidence type="ECO:0000313" key="3">
    <source>
        <dbReference type="EMBL" id="MBC2399554.1"/>
    </source>
</evidence>
<proteinExistence type="predicted"/>